<keyword evidence="2 3" id="KW-0808">Transferase</keyword>
<feature type="binding site" evidence="3">
    <location>
        <position position="388"/>
    </location>
    <ligand>
        <name>Zn(2+)</name>
        <dbReference type="ChEBI" id="CHEBI:29105"/>
    </ligand>
</feature>
<keyword evidence="6" id="KW-1185">Reference proteome</keyword>
<dbReference type="GO" id="GO:0046872">
    <property type="term" value="F:metal ion binding"/>
    <property type="evidence" value="ECO:0007669"/>
    <property type="project" value="UniProtKB-KW"/>
</dbReference>
<evidence type="ECO:0000256" key="1">
    <source>
        <dbReference type="ARBA" id="ARBA00022603"/>
    </source>
</evidence>
<evidence type="ECO:0000256" key="2">
    <source>
        <dbReference type="ARBA" id="ARBA00022679"/>
    </source>
</evidence>
<feature type="domain" description="Hcy-binding" evidence="4">
    <location>
        <begin position="57"/>
        <end position="402"/>
    </location>
</feature>
<dbReference type="PANTHER" id="PTHR11103:SF18">
    <property type="entry name" value="SLR1189 PROTEIN"/>
    <property type="match status" value="1"/>
</dbReference>
<sequence>METLCALPGVAATHVQALVSSSRSPGLQSLKVGVNKSETGTSRTQKQILRGKLRAAMSSSPPRSGDEVTLMDGSMGRQLCLDGLPQDDLFSKVWSARALVDESFHGLIVQAHLTYIAAGSQTITTSNYGVQPTYYQRVYPEDWECHIYRDTEIAARLAVEAREKATTAGTGVAAPDASTVRVLGSLPPFCESHRVDLFEAALAEHGEDFFVRIYRGVAEALVRGGVDAFIPETMNNWKEASFALRACRDFDLPIILCLEGALRDEHMRPHPELAPSMAKLVLEEKARGARIEALGFNCAPPEHILASLQAVKAEPGLLASLREADIQLAAYANCCDREAVHNQGFDGSDTNRVTIRRDLAGDDNQFEGYTKFAQQYISNGATYIGGCCGCGPNGIVSIRHLIEQAQNSSSLGP</sequence>
<keyword evidence="3" id="KW-0862">Zinc</keyword>
<dbReference type="InterPro" id="IPR003726">
    <property type="entry name" value="HCY_dom"/>
</dbReference>
<evidence type="ECO:0000313" key="6">
    <source>
        <dbReference type="Proteomes" id="UP001190700"/>
    </source>
</evidence>
<proteinExistence type="predicted"/>
<protein>
    <recommendedName>
        <fullName evidence="4">Hcy-binding domain-containing protein</fullName>
    </recommendedName>
</protein>
<evidence type="ECO:0000313" key="5">
    <source>
        <dbReference type="EMBL" id="KAK3239278.1"/>
    </source>
</evidence>
<dbReference type="PANTHER" id="PTHR11103">
    <property type="entry name" value="SLR1189 PROTEIN"/>
    <property type="match status" value="1"/>
</dbReference>
<evidence type="ECO:0000256" key="3">
    <source>
        <dbReference type="PROSITE-ProRule" id="PRU00333"/>
    </source>
</evidence>
<dbReference type="Proteomes" id="UP001190700">
    <property type="component" value="Unassembled WGS sequence"/>
</dbReference>
<dbReference type="GO" id="GO:0032259">
    <property type="term" value="P:methylation"/>
    <property type="evidence" value="ECO:0007669"/>
    <property type="project" value="UniProtKB-KW"/>
</dbReference>
<dbReference type="SUPFAM" id="SSF82282">
    <property type="entry name" value="Homocysteine S-methyltransferase"/>
    <property type="match status" value="1"/>
</dbReference>
<keyword evidence="3" id="KW-0479">Metal-binding</keyword>
<dbReference type="PROSITE" id="PS50970">
    <property type="entry name" value="HCY"/>
    <property type="match status" value="1"/>
</dbReference>
<accession>A0AAE0BMC3</accession>
<comment type="caution">
    <text evidence="5">The sequence shown here is derived from an EMBL/GenBank/DDBJ whole genome shotgun (WGS) entry which is preliminary data.</text>
</comment>
<feature type="binding site" evidence="3">
    <location>
        <position position="298"/>
    </location>
    <ligand>
        <name>Zn(2+)</name>
        <dbReference type="ChEBI" id="CHEBI:29105"/>
    </ligand>
</feature>
<dbReference type="Gene3D" id="3.20.20.330">
    <property type="entry name" value="Homocysteine-binding-like domain"/>
    <property type="match status" value="1"/>
</dbReference>
<feature type="binding site" evidence="3">
    <location>
        <position position="387"/>
    </location>
    <ligand>
        <name>Zn(2+)</name>
        <dbReference type="ChEBI" id="CHEBI:29105"/>
    </ligand>
</feature>
<organism evidence="5 6">
    <name type="scientific">Cymbomonas tetramitiformis</name>
    <dbReference type="NCBI Taxonomy" id="36881"/>
    <lineage>
        <taxon>Eukaryota</taxon>
        <taxon>Viridiplantae</taxon>
        <taxon>Chlorophyta</taxon>
        <taxon>Pyramimonadophyceae</taxon>
        <taxon>Pyramimonadales</taxon>
        <taxon>Pyramimonadaceae</taxon>
        <taxon>Cymbomonas</taxon>
    </lineage>
</organism>
<dbReference type="InterPro" id="IPR036589">
    <property type="entry name" value="HCY_dom_sf"/>
</dbReference>
<reference evidence="5 6" key="1">
    <citation type="journal article" date="2015" name="Genome Biol. Evol.">
        <title>Comparative Genomics of a Bacterivorous Green Alga Reveals Evolutionary Causalities and Consequences of Phago-Mixotrophic Mode of Nutrition.</title>
        <authorList>
            <person name="Burns J.A."/>
            <person name="Paasch A."/>
            <person name="Narechania A."/>
            <person name="Kim E."/>
        </authorList>
    </citation>
    <scope>NUCLEOTIDE SEQUENCE [LARGE SCALE GENOMIC DNA]</scope>
    <source>
        <strain evidence="5 6">PLY_AMNH</strain>
    </source>
</reference>
<dbReference type="AlphaFoldDB" id="A0AAE0BMC3"/>
<dbReference type="EMBL" id="LGRX02033973">
    <property type="protein sequence ID" value="KAK3239278.1"/>
    <property type="molecule type" value="Genomic_DNA"/>
</dbReference>
<name>A0AAE0BMC3_9CHLO</name>
<dbReference type="GO" id="GO:0008168">
    <property type="term" value="F:methyltransferase activity"/>
    <property type="evidence" value="ECO:0007669"/>
    <property type="project" value="UniProtKB-UniRule"/>
</dbReference>
<evidence type="ECO:0000259" key="4">
    <source>
        <dbReference type="PROSITE" id="PS50970"/>
    </source>
</evidence>
<gene>
    <name evidence="5" type="ORF">CYMTET_50784</name>
</gene>
<keyword evidence="1 3" id="KW-0489">Methyltransferase</keyword>
<comment type="cofactor">
    <cofactor evidence="3">
        <name>Zn(2+)</name>
        <dbReference type="ChEBI" id="CHEBI:29105"/>
    </cofactor>
</comment>
<dbReference type="Pfam" id="PF02574">
    <property type="entry name" value="S-methyl_trans"/>
    <property type="match status" value="1"/>
</dbReference>